<dbReference type="Pfam" id="PF06374">
    <property type="entry name" value="NDUF_C2"/>
    <property type="match status" value="1"/>
</dbReference>
<dbReference type="RefSeq" id="XP_015586819.1">
    <property type="nucleotide sequence ID" value="XM_015731333.2"/>
</dbReference>
<accession>A0AAJ7FDT3</accession>
<keyword evidence="12" id="KW-1185">Reference proteome</keyword>
<dbReference type="AlphaFoldDB" id="A0AAJ7FDT3"/>
<keyword evidence="4 11" id="KW-0679">Respiratory chain</keyword>
<dbReference type="Proteomes" id="UP000694920">
    <property type="component" value="Unplaced"/>
</dbReference>
<comment type="similarity">
    <text evidence="2 11">Belongs to the complex I NDUFC2 subunit family.</text>
</comment>
<keyword evidence="10 11" id="KW-0472">Membrane</keyword>
<organism evidence="12 13">
    <name type="scientific">Cephus cinctus</name>
    <name type="common">Wheat stem sawfly</name>
    <dbReference type="NCBI Taxonomy" id="211228"/>
    <lineage>
        <taxon>Eukaryota</taxon>
        <taxon>Metazoa</taxon>
        <taxon>Ecdysozoa</taxon>
        <taxon>Arthropoda</taxon>
        <taxon>Hexapoda</taxon>
        <taxon>Insecta</taxon>
        <taxon>Pterygota</taxon>
        <taxon>Neoptera</taxon>
        <taxon>Endopterygota</taxon>
        <taxon>Hymenoptera</taxon>
        <taxon>Cephoidea</taxon>
        <taxon>Cephidae</taxon>
        <taxon>Cephus</taxon>
    </lineage>
</organism>
<evidence type="ECO:0000256" key="6">
    <source>
        <dbReference type="ARBA" id="ARBA00022792"/>
    </source>
</evidence>
<comment type="function">
    <text evidence="11">Accessory subunit of the mitochondrial membrane respiratory chain NADH dehydrogenase (Complex I), that is believed not to be involved in catalysis. Complex I functions in the transfer of electrons from NADH to the respiratory chain. The immediate electron acceptor for the enzyme is believed to be ubiquinone.</text>
</comment>
<evidence type="ECO:0000313" key="14">
    <source>
        <dbReference type="RefSeq" id="XP_015586818.1"/>
    </source>
</evidence>
<proteinExistence type="inferred from homology"/>
<evidence type="ECO:0000256" key="3">
    <source>
        <dbReference type="ARBA" id="ARBA00022448"/>
    </source>
</evidence>
<keyword evidence="8" id="KW-1133">Transmembrane helix</keyword>
<dbReference type="KEGG" id="ccin:107263776"/>
<dbReference type="GO" id="GO:0005743">
    <property type="term" value="C:mitochondrial inner membrane"/>
    <property type="evidence" value="ECO:0007669"/>
    <property type="project" value="UniProtKB-SubCell"/>
</dbReference>
<evidence type="ECO:0000256" key="7">
    <source>
        <dbReference type="ARBA" id="ARBA00022982"/>
    </source>
</evidence>
<evidence type="ECO:0000256" key="2">
    <source>
        <dbReference type="ARBA" id="ARBA00008674"/>
    </source>
</evidence>
<dbReference type="PANTHER" id="PTHR13099:SF0">
    <property type="entry name" value="NADH DEHYDROGENASE [UBIQUINONE] 1 SUBUNIT C2-RELATED"/>
    <property type="match status" value="1"/>
</dbReference>
<dbReference type="PIRSF" id="PIRSF017834">
    <property type="entry name" value="NADH-UbQ_OxRdtase_b14.5b"/>
    <property type="match status" value="1"/>
</dbReference>
<dbReference type="GeneID" id="107263776"/>
<evidence type="ECO:0000256" key="10">
    <source>
        <dbReference type="ARBA" id="ARBA00023136"/>
    </source>
</evidence>
<evidence type="ECO:0000313" key="12">
    <source>
        <dbReference type="Proteomes" id="UP000694920"/>
    </source>
</evidence>
<keyword evidence="7 11" id="KW-0249">Electron transport</keyword>
<evidence type="ECO:0000256" key="5">
    <source>
        <dbReference type="ARBA" id="ARBA00022692"/>
    </source>
</evidence>
<evidence type="ECO:0000313" key="13">
    <source>
        <dbReference type="RefSeq" id="XP_015586817.1"/>
    </source>
</evidence>
<dbReference type="RefSeq" id="XP_015586818.1">
    <property type="nucleotide sequence ID" value="XM_015731332.2"/>
</dbReference>
<reference evidence="13 14" key="1">
    <citation type="submission" date="2025-04" db="UniProtKB">
        <authorList>
            <consortium name="RefSeq"/>
        </authorList>
    </citation>
    <scope>IDENTIFICATION</scope>
</reference>
<gene>
    <name evidence="13 14 15" type="primary">LOC107263776</name>
</gene>
<dbReference type="RefSeq" id="XP_015586817.1">
    <property type="nucleotide sequence ID" value="XM_015731331.2"/>
</dbReference>
<evidence type="ECO:0000313" key="15">
    <source>
        <dbReference type="RefSeq" id="XP_015586819.1"/>
    </source>
</evidence>
<dbReference type="GO" id="GO:0006120">
    <property type="term" value="P:mitochondrial electron transport, NADH to ubiquinone"/>
    <property type="evidence" value="ECO:0007669"/>
    <property type="project" value="InterPro"/>
</dbReference>
<keyword evidence="9 11" id="KW-0496">Mitochondrion</keyword>
<dbReference type="PANTHER" id="PTHR13099">
    <property type="entry name" value="NADH-UBIQUINONE OXIDOREDUCTASE SUBUNIT B14.5B"/>
    <property type="match status" value="1"/>
</dbReference>
<comment type="subcellular location">
    <subcellularLocation>
        <location evidence="1">Mitochondrion inner membrane</location>
        <topology evidence="1">Single-pass membrane protein</topology>
        <orientation evidence="1">Matrix side</orientation>
    </subcellularLocation>
</comment>
<name>A0AAJ7FDT3_CEPCN</name>
<keyword evidence="5" id="KW-0812">Transmembrane</keyword>
<protein>
    <recommendedName>
        <fullName evidence="11">NADH dehydrogenase [ubiquinone] 1 subunit C2</fullName>
    </recommendedName>
</protein>
<evidence type="ECO:0000256" key="9">
    <source>
        <dbReference type="ARBA" id="ARBA00023128"/>
    </source>
</evidence>
<sequence length="120" mass="13741">MSSEHEDEHWAIKLMQEQSTWQPSVLRQYGEVLCGGIIGVCGPLTANYFGSRPLHAGFQRHIACTIIGASIGYGIKLLVNDWSGKRDAIMIDYIRRHPERFPEPERKRFADVFMPWGPIR</sequence>
<evidence type="ECO:0000256" key="1">
    <source>
        <dbReference type="ARBA" id="ARBA00004298"/>
    </source>
</evidence>
<keyword evidence="6 11" id="KW-0999">Mitochondrion inner membrane</keyword>
<evidence type="ECO:0000256" key="8">
    <source>
        <dbReference type="ARBA" id="ARBA00022989"/>
    </source>
</evidence>
<keyword evidence="3 11" id="KW-0813">Transport</keyword>
<evidence type="ECO:0000256" key="4">
    <source>
        <dbReference type="ARBA" id="ARBA00022660"/>
    </source>
</evidence>
<evidence type="ECO:0000256" key="11">
    <source>
        <dbReference type="PIRNR" id="PIRNR017834"/>
    </source>
</evidence>
<dbReference type="CTD" id="33528"/>
<dbReference type="InterPro" id="IPR009423">
    <property type="entry name" value="NDUC2"/>
</dbReference>